<name>A0AAD8D0Y8_ACIOX</name>
<keyword evidence="11" id="KW-1185">Reference proteome</keyword>
<keyword evidence="3" id="KW-0217">Developmental protein</keyword>
<evidence type="ECO:0000256" key="8">
    <source>
        <dbReference type="SAM" id="SignalP"/>
    </source>
</evidence>
<dbReference type="GO" id="GO:0039706">
    <property type="term" value="F:co-receptor binding"/>
    <property type="evidence" value="ECO:0007669"/>
    <property type="project" value="TreeGrafter"/>
</dbReference>
<evidence type="ECO:0000259" key="9">
    <source>
        <dbReference type="Pfam" id="PF04706"/>
    </source>
</evidence>
<dbReference type="GO" id="GO:0005615">
    <property type="term" value="C:extracellular space"/>
    <property type="evidence" value="ECO:0007669"/>
    <property type="project" value="TreeGrafter"/>
</dbReference>
<dbReference type="Proteomes" id="UP001230051">
    <property type="component" value="Unassembled WGS sequence"/>
</dbReference>
<dbReference type="GO" id="GO:0016055">
    <property type="term" value="P:Wnt signaling pathway"/>
    <property type="evidence" value="ECO:0007669"/>
    <property type="project" value="UniProtKB-KW"/>
</dbReference>
<accession>A0AAD8D0Y8</accession>
<keyword evidence="7" id="KW-1015">Disulfide bond</keyword>
<feature type="signal peptide" evidence="8">
    <location>
        <begin position="1"/>
        <end position="26"/>
    </location>
</feature>
<gene>
    <name evidence="10" type="ORF">AOXY_G22912</name>
</gene>
<feature type="domain" description="Dickkopf N-terminal cysteine-rich" evidence="9">
    <location>
        <begin position="62"/>
        <end position="108"/>
    </location>
</feature>
<proteinExistence type="inferred from homology"/>
<organism evidence="10 11">
    <name type="scientific">Acipenser oxyrinchus oxyrinchus</name>
    <dbReference type="NCBI Taxonomy" id="40147"/>
    <lineage>
        <taxon>Eukaryota</taxon>
        <taxon>Metazoa</taxon>
        <taxon>Chordata</taxon>
        <taxon>Craniata</taxon>
        <taxon>Vertebrata</taxon>
        <taxon>Euteleostomi</taxon>
        <taxon>Actinopterygii</taxon>
        <taxon>Chondrostei</taxon>
        <taxon>Acipenseriformes</taxon>
        <taxon>Acipenseridae</taxon>
        <taxon>Acipenser</taxon>
    </lineage>
</organism>
<keyword evidence="5" id="KW-0879">Wnt signaling pathway</keyword>
<dbReference type="InterPro" id="IPR039863">
    <property type="entry name" value="DKK1-4"/>
</dbReference>
<dbReference type="PANTHER" id="PTHR12113">
    <property type="entry name" value="DICKKOPF3-LIKE 3"/>
    <property type="match status" value="1"/>
</dbReference>
<dbReference type="FunFam" id="2.10.80.10:FF:000010">
    <property type="entry name" value="AmphiDkk3"/>
    <property type="match status" value="1"/>
</dbReference>
<keyword evidence="4" id="KW-0964">Secreted</keyword>
<reference evidence="10" key="1">
    <citation type="submission" date="2022-02" db="EMBL/GenBank/DDBJ databases">
        <title>Atlantic sturgeon de novo genome assembly.</title>
        <authorList>
            <person name="Stock M."/>
            <person name="Klopp C."/>
            <person name="Guiguen Y."/>
            <person name="Cabau C."/>
            <person name="Parinello H."/>
            <person name="Santidrian Yebra-Pimentel E."/>
            <person name="Kuhl H."/>
            <person name="Dirks R.P."/>
            <person name="Guessner J."/>
            <person name="Wuertz S."/>
            <person name="Du K."/>
            <person name="Schartl M."/>
        </authorList>
    </citation>
    <scope>NUCLEOTIDE SEQUENCE</scope>
    <source>
        <strain evidence="10">STURGEONOMICS-FGT-2020</strain>
        <tissue evidence="10">Whole blood</tissue>
    </source>
</reference>
<dbReference type="Pfam" id="PF04706">
    <property type="entry name" value="Dickkopf_N"/>
    <property type="match status" value="1"/>
</dbReference>
<comment type="caution">
    <text evidence="10">The sequence shown here is derived from an EMBL/GenBank/DDBJ whole genome shotgun (WGS) entry which is preliminary data.</text>
</comment>
<evidence type="ECO:0000256" key="6">
    <source>
        <dbReference type="ARBA" id="ARBA00022729"/>
    </source>
</evidence>
<comment type="similarity">
    <text evidence="2">Belongs to the dickkopf family.</text>
</comment>
<dbReference type="InterPro" id="IPR006796">
    <property type="entry name" value="Dickkopf_N"/>
</dbReference>
<evidence type="ECO:0000256" key="2">
    <source>
        <dbReference type="ARBA" id="ARBA00010842"/>
    </source>
</evidence>
<evidence type="ECO:0000256" key="3">
    <source>
        <dbReference type="ARBA" id="ARBA00022473"/>
    </source>
</evidence>
<dbReference type="PANTHER" id="PTHR12113:SF31">
    <property type="entry name" value="DICKKOPF N-TERMINAL CYSTEINE-RICH DOMAIN-CONTAINING PROTEIN"/>
    <property type="match status" value="1"/>
</dbReference>
<dbReference type="GO" id="GO:0090090">
    <property type="term" value="P:negative regulation of canonical Wnt signaling pathway"/>
    <property type="evidence" value="ECO:0007669"/>
    <property type="project" value="TreeGrafter"/>
</dbReference>
<feature type="chain" id="PRO_5041981845" evidence="8">
    <location>
        <begin position="27"/>
        <end position="205"/>
    </location>
</feature>
<evidence type="ECO:0000256" key="4">
    <source>
        <dbReference type="ARBA" id="ARBA00022525"/>
    </source>
</evidence>
<evidence type="ECO:0000256" key="5">
    <source>
        <dbReference type="ARBA" id="ARBA00022687"/>
    </source>
</evidence>
<keyword evidence="6 8" id="KW-0732">Signal</keyword>
<evidence type="ECO:0000256" key="1">
    <source>
        <dbReference type="ARBA" id="ARBA00004613"/>
    </source>
</evidence>
<dbReference type="GO" id="GO:0048019">
    <property type="term" value="F:receptor antagonist activity"/>
    <property type="evidence" value="ECO:0007669"/>
    <property type="project" value="TreeGrafter"/>
</dbReference>
<comment type="subcellular location">
    <subcellularLocation>
        <location evidence="1">Secreted</location>
    </subcellularLocation>
</comment>
<dbReference type="AlphaFoldDB" id="A0AAD8D0Y8"/>
<sequence length="205" mass="22252">MLCALGSLRLGLAALCLLSLLPAVTGHIWAWMLSIPYSPPGEGAPVREAHPSSSTGKSAVLCDQDRSCGRGFSCDRHFGLCVPLKQAGQYCRRDAQCVRGLSCMFGKCHRSVPEGEEGARCKLDRDCGGSMCCARHHGEMICKRRLALSESCFVPDGGLAFSINQICPCEEGLLCRNGAVIPNREKEFVYRPEADSWKCQIPSAK</sequence>
<dbReference type="EMBL" id="JAGXEW010000023">
    <property type="protein sequence ID" value="KAK1159043.1"/>
    <property type="molecule type" value="Genomic_DNA"/>
</dbReference>
<evidence type="ECO:0000313" key="10">
    <source>
        <dbReference type="EMBL" id="KAK1159043.1"/>
    </source>
</evidence>
<evidence type="ECO:0000256" key="7">
    <source>
        <dbReference type="ARBA" id="ARBA00023157"/>
    </source>
</evidence>
<dbReference type="Gene3D" id="2.10.80.10">
    <property type="entry name" value="Lipase, subunit A"/>
    <property type="match status" value="1"/>
</dbReference>
<protein>
    <submittedName>
        <fullName evidence="10">Dickkopf-related protein 3-like</fullName>
    </submittedName>
</protein>
<evidence type="ECO:0000313" key="11">
    <source>
        <dbReference type="Proteomes" id="UP001230051"/>
    </source>
</evidence>